<sequence>MRVLLLSEIQQAVDAFARHEIGLASLTQRLGELHRALLHDGVEWGLNFEEILLDLDSICELAAVNGAAELDAEEQCEVAAHLNAIVSQARALLEVARSVQAGGE</sequence>
<keyword evidence="2" id="KW-1185">Reference proteome</keyword>
<organism evidence="1 2">
    <name type="scientific">Amantichitinum ursilacus</name>
    <dbReference type="NCBI Taxonomy" id="857265"/>
    <lineage>
        <taxon>Bacteria</taxon>
        <taxon>Pseudomonadati</taxon>
        <taxon>Pseudomonadota</taxon>
        <taxon>Betaproteobacteria</taxon>
        <taxon>Neisseriales</taxon>
        <taxon>Chitinibacteraceae</taxon>
        <taxon>Amantichitinum</taxon>
    </lineage>
</organism>
<protein>
    <submittedName>
        <fullName evidence="1">Uncharacterized protein</fullName>
    </submittedName>
</protein>
<gene>
    <name evidence="1" type="ORF">WG78_18030</name>
</gene>
<reference evidence="1 2" key="1">
    <citation type="submission" date="2015-07" db="EMBL/GenBank/DDBJ databases">
        <title>Draft genome sequence of the Amantichitinum ursilacus IGB-41, a new chitin-degrading bacterium.</title>
        <authorList>
            <person name="Kirstahler P."/>
            <person name="Guenther M."/>
            <person name="Grumaz C."/>
            <person name="Rupp S."/>
            <person name="Zibek S."/>
            <person name="Sohn K."/>
        </authorList>
    </citation>
    <scope>NUCLEOTIDE SEQUENCE [LARGE SCALE GENOMIC DNA]</scope>
    <source>
        <strain evidence="1 2">IGB-41</strain>
    </source>
</reference>
<evidence type="ECO:0000313" key="1">
    <source>
        <dbReference type="EMBL" id="KPC50295.1"/>
    </source>
</evidence>
<evidence type="ECO:0000313" key="2">
    <source>
        <dbReference type="Proteomes" id="UP000037939"/>
    </source>
</evidence>
<proteinExistence type="predicted"/>
<dbReference type="EMBL" id="LAQT01000030">
    <property type="protein sequence ID" value="KPC50295.1"/>
    <property type="molecule type" value="Genomic_DNA"/>
</dbReference>
<accession>A0A0N0XGQ8</accession>
<name>A0A0N0XGQ8_9NEIS</name>
<dbReference type="Proteomes" id="UP000037939">
    <property type="component" value="Unassembled WGS sequence"/>
</dbReference>
<comment type="caution">
    <text evidence="1">The sequence shown here is derived from an EMBL/GenBank/DDBJ whole genome shotgun (WGS) entry which is preliminary data.</text>
</comment>
<dbReference type="RefSeq" id="WP_053939193.1">
    <property type="nucleotide sequence ID" value="NZ_LAQT01000030.1"/>
</dbReference>
<dbReference type="AlphaFoldDB" id="A0A0N0XGQ8"/>